<evidence type="ECO:0000313" key="1">
    <source>
        <dbReference type="EMBL" id="KKN29045.1"/>
    </source>
</evidence>
<gene>
    <name evidence="1" type="ORF">LCGC14_0848010</name>
</gene>
<reference evidence="1" key="1">
    <citation type="journal article" date="2015" name="Nature">
        <title>Complex archaea that bridge the gap between prokaryotes and eukaryotes.</title>
        <authorList>
            <person name="Spang A."/>
            <person name="Saw J.H."/>
            <person name="Jorgensen S.L."/>
            <person name="Zaremba-Niedzwiedzka K."/>
            <person name="Martijn J."/>
            <person name="Lind A.E."/>
            <person name="van Eijk R."/>
            <person name="Schleper C."/>
            <person name="Guy L."/>
            <person name="Ettema T.J."/>
        </authorList>
    </citation>
    <scope>NUCLEOTIDE SEQUENCE</scope>
</reference>
<protein>
    <submittedName>
        <fullName evidence="1">Uncharacterized protein</fullName>
    </submittedName>
</protein>
<sequence>MPENVRNQSQSRHRTYSVGLYNLGIDVNRQIRSWGFGIMFVAIGHKSRNHLLNIRLGRYVLQLWGHRRGFIDDIQVIRSQASIPQSRHKVGFWD</sequence>
<comment type="caution">
    <text evidence="1">The sequence shown here is derived from an EMBL/GenBank/DDBJ whole genome shotgun (WGS) entry which is preliminary data.</text>
</comment>
<organism evidence="1">
    <name type="scientific">marine sediment metagenome</name>
    <dbReference type="NCBI Taxonomy" id="412755"/>
    <lineage>
        <taxon>unclassified sequences</taxon>
        <taxon>metagenomes</taxon>
        <taxon>ecological metagenomes</taxon>
    </lineage>
</organism>
<name>A0A0F9PB29_9ZZZZ</name>
<dbReference type="AlphaFoldDB" id="A0A0F9PB29"/>
<proteinExistence type="predicted"/>
<dbReference type="EMBL" id="LAZR01002514">
    <property type="protein sequence ID" value="KKN29045.1"/>
    <property type="molecule type" value="Genomic_DNA"/>
</dbReference>
<accession>A0A0F9PB29</accession>